<comment type="caution">
    <text evidence="2">The sequence shown here is derived from an EMBL/GenBank/DDBJ whole genome shotgun (WGS) entry which is preliminary data.</text>
</comment>
<keyword evidence="1" id="KW-0472">Membrane</keyword>
<proteinExistence type="predicted"/>
<feature type="transmembrane region" description="Helical" evidence="1">
    <location>
        <begin position="116"/>
        <end position="133"/>
    </location>
</feature>
<keyword evidence="3" id="KW-1185">Reference proteome</keyword>
<gene>
    <name evidence="2" type="ORF">KSP39_PZI021706</name>
</gene>
<evidence type="ECO:0000313" key="2">
    <source>
        <dbReference type="EMBL" id="KAK8919058.1"/>
    </source>
</evidence>
<organism evidence="2 3">
    <name type="scientific">Platanthera zijinensis</name>
    <dbReference type="NCBI Taxonomy" id="2320716"/>
    <lineage>
        <taxon>Eukaryota</taxon>
        <taxon>Viridiplantae</taxon>
        <taxon>Streptophyta</taxon>
        <taxon>Embryophyta</taxon>
        <taxon>Tracheophyta</taxon>
        <taxon>Spermatophyta</taxon>
        <taxon>Magnoliopsida</taxon>
        <taxon>Liliopsida</taxon>
        <taxon>Asparagales</taxon>
        <taxon>Orchidaceae</taxon>
        <taxon>Orchidoideae</taxon>
        <taxon>Orchideae</taxon>
        <taxon>Orchidinae</taxon>
        <taxon>Platanthera</taxon>
    </lineage>
</organism>
<name>A0AAP0AY87_9ASPA</name>
<evidence type="ECO:0000256" key="1">
    <source>
        <dbReference type="SAM" id="Phobius"/>
    </source>
</evidence>
<dbReference type="Proteomes" id="UP001418222">
    <property type="component" value="Unassembled WGS sequence"/>
</dbReference>
<keyword evidence="1" id="KW-0812">Transmembrane</keyword>
<dbReference type="AlphaFoldDB" id="A0AAP0AY87"/>
<sequence length="135" mass="15294">MAEEGSVIGCHTVDHWNQQLQLAIDTKSLGTRQPLLSTKSIVDPVDRSDSDSAAVVVCCFRLRHRCYLQDRAFSRLVFLLRPSTTLACRLLFWLGGSMLLLLFPFGIAAPVFRPRFAGRALLLLRMSLFFFFFPV</sequence>
<evidence type="ECO:0008006" key="4">
    <source>
        <dbReference type="Google" id="ProtNLM"/>
    </source>
</evidence>
<reference evidence="2 3" key="1">
    <citation type="journal article" date="2022" name="Nat. Plants">
        <title>Genomes of leafy and leafless Platanthera orchids illuminate the evolution of mycoheterotrophy.</title>
        <authorList>
            <person name="Li M.H."/>
            <person name="Liu K.W."/>
            <person name="Li Z."/>
            <person name="Lu H.C."/>
            <person name="Ye Q.L."/>
            <person name="Zhang D."/>
            <person name="Wang J.Y."/>
            <person name="Li Y.F."/>
            <person name="Zhong Z.M."/>
            <person name="Liu X."/>
            <person name="Yu X."/>
            <person name="Liu D.K."/>
            <person name="Tu X.D."/>
            <person name="Liu B."/>
            <person name="Hao Y."/>
            <person name="Liao X.Y."/>
            <person name="Jiang Y.T."/>
            <person name="Sun W.H."/>
            <person name="Chen J."/>
            <person name="Chen Y.Q."/>
            <person name="Ai Y."/>
            <person name="Zhai J.W."/>
            <person name="Wu S.S."/>
            <person name="Zhou Z."/>
            <person name="Hsiao Y.Y."/>
            <person name="Wu W.L."/>
            <person name="Chen Y.Y."/>
            <person name="Lin Y.F."/>
            <person name="Hsu J.L."/>
            <person name="Li C.Y."/>
            <person name="Wang Z.W."/>
            <person name="Zhao X."/>
            <person name="Zhong W.Y."/>
            <person name="Ma X.K."/>
            <person name="Ma L."/>
            <person name="Huang J."/>
            <person name="Chen G.Z."/>
            <person name="Huang M.Z."/>
            <person name="Huang L."/>
            <person name="Peng D.H."/>
            <person name="Luo Y.B."/>
            <person name="Zou S.Q."/>
            <person name="Chen S.P."/>
            <person name="Lan S."/>
            <person name="Tsai W.C."/>
            <person name="Van de Peer Y."/>
            <person name="Liu Z.J."/>
        </authorList>
    </citation>
    <scope>NUCLEOTIDE SEQUENCE [LARGE SCALE GENOMIC DNA]</scope>
    <source>
        <strain evidence="2">Lor287</strain>
    </source>
</reference>
<keyword evidence="1" id="KW-1133">Transmembrane helix</keyword>
<accession>A0AAP0AY87</accession>
<feature type="transmembrane region" description="Helical" evidence="1">
    <location>
        <begin position="90"/>
        <end position="109"/>
    </location>
</feature>
<dbReference type="EMBL" id="JBBWWQ010000019">
    <property type="protein sequence ID" value="KAK8919058.1"/>
    <property type="molecule type" value="Genomic_DNA"/>
</dbReference>
<protein>
    <recommendedName>
        <fullName evidence="4">Transmembrane protein</fullName>
    </recommendedName>
</protein>
<evidence type="ECO:0000313" key="3">
    <source>
        <dbReference type="Proteomes" id="UP001418222"/>
    </source>
</evidence>